<dbReference type="RefSeq" id="WP_099304270.1">
    <property type="nucleotide sequence ID" value="NZ_PDVP01000002.1"/>
</dbReference>
<evidence type="ECO:0000313" key="4">
    <source>
        <dbReference type="Proteomes" id="UP000221168"/>
    </source>
</evidence>
<reference evidence="3 4" key="1">
    <citation type="submission" date="2017-10" db="EMBL/GenBank/DDBJ databases">
        <title>Sedimentibacterium mangrovi gen. nov., sp. nov., a novel member of family Phyllobacteriacea isolated from mangrove sediment.</title>
        <authorList>
            <person name="Liao H."/>
            <person name="Tian Y."/>
        </authorList>
    </citation>
    <scope>NUCLEOTIDE SEQUENCE [LARGE SCALE GENOMIC DNA]</scope>
    <source>
        <strain evidence="3 4">X9-2-2</strain>
    </source>
</reference>
<gene>
    <name evidence="3" type="ORF">CSC94_04555</name>
</gene>
<dbReference type="AlphaFoldDB" id="A0A2G1QR28"/>
<dbReference type="OrthoDB" id="9792284at2"/>
<comment type="similarity">
    <text evidence="1">Belongs to the peptidase C56 family.</text>
</comment>
<dbReference type="InterPro" id="IPR002818">
    <property type="entry name" value="DJ-1/PfpI"/>
</dbReference>
<keyword evidence="4" id="KW-1185">Reference proteome</keyword>
<dbReference type="SUPFAM" id="SSF52317">
    <property type="entry name" value="Class I glutamine amidotransferase-like"/>
    <property type="match status" value="1"/>
</dbReference>
<keyword evidence="3" id="KW-0645">Protease</keyword>
<evidence type="ECO:0000259" key="2">
    <source>
        <dbReference type="Pfam" id="PF01965"/>
    </source>
</evidence>
<dbReference type="CDD" id="cd03134">
    <property type="entry name" value="GATase1_PfpI_like"/>
    <property type="match status" value="1"/>
</dbReference>
<dbReference type="GO" id="GO:0006508">
    <property type="term" value="P:proteolysis"/>
    <property type="evidence" value="ECO:0007669"/>
    <property type="project" value="UniProtKB-KW"/>
</dbReference>
<accession>A0A2G1QR28</accession>
<name>A0A2G1QR28_9HYPH</name>
<proteinExistence type="inferred from homology"/>
<comment type="caution">
    <text evidence="3">The sequence shown here is derived from an EMBL/GenBank/DDBJ whole genome shotgun (WGS) entry which is preliminary data.</text>
</comment>
<dbReference type="Pfam" id="PF01965">
    <property type="entry name" value="DJ-1_PfpI"/>
    <property type="match status" value="1"/>
</dbReference>
<dbReference type="PANTHER" id="PTHR42733">
    <property type="entry name" value="DJ-1 PROTEIN"/>
    <property type="match status" value="1"/>
</dbReference>
<protein>
    <submittedName>
        <fullName evidence="3">Protease</fullName>
    </submittedName>
</protein>
<dbReference type="InterPro" id="IPR006286">
    <property type="entry name" value="C56_PfpI-like"/>
</dbReference>
<sequence length="185" mass="20153">MPKINDTRILIMATDGFEQSELLVPLEQLKKLGADVHVATPGGATIKGWNDHDWGQSVEADLSLENAQVEDYDALVIPGGQMNPDILRTDEKAVSLVQEFCKAGKTIGAICHGPWLLVEAGIVDGRRVTSYHSIATDLKNAGAKWQDEEVVADNAIVTSRSPGDLPAFVDKVVEEIEEDRHRRAA</sequence>
<feature type="domain" description="DJ-1/PfpI" evidence="2">
    <location>
        <begin position="8"/>
        <end position="175"/>
    </location>
</feature>
<organism evidence="3 4">
    <name type="scientific">Zhengella mangrovi</name>
    <dbReference type="NCBI Taxonomy" id="1982044"/>
    <lineage>
        <taxon>Bacteria</taxon>
        <taxon>Pseudomonadati</taxon>
        <taxon>Pseudomonadota</taxon>
        <taxon>Alphaproteobacteria</taxon>
        <taxon>Hyphomicrobiales</taxon>
        <taxon>Notoacmeibacteraceae</taxon>
        <taxon>Zhengella</taxon>
    </lineage>
</organism>
<evidence type="ECO:0000313" key="3">
    <source>
        <dbReference type="EMBL" id="PHP67952.1"/>
    </source>
</evidence>
<dbReference type="InterPro" id="IPR029062">
    <property type="entry name" value="Class_I_gatase-like"/>
</dbReference>
<keyword evidence="3" id="KW-0378">Hydrolase</keyword>
<dbReference type="GO" id="GO:0008233">
    <property type="term" value="F:peptidase activity"/>
    <property type="evidence" value="ECO:0007669"/>
    <property type="project" value="UniProtKB-KW"/>
</dbReference>
<dbReference type="NCBIfam" id="TIGR01382">
    <property type="entry name" value="PfpI"/>
    <property type="match status" value="1"/>
</dbReference>
<dbReference type="PANTHER" id="PTHR42733:SF12">
    <property type="entry name" value="PROTEINASE"/>
    <property type="match status" value="1"/>
</dbReference>
<dbReference type="Gene3D" id="3.40.50.880">
    <property type="match status" value="1"/>
</dbReference>
<evidence type="ECO:0000256" key="1">
    <source>
        <dbReference type="ARBA" id="ARBA00008542"/>
    </source>
</evidence>
<dbReference type="Proteomes" id="UP000221168">
    <property type="component" value="Unassembled WGS sequence"/>
</dbReference>
<dbReference type="PROSITE" id="PS51276">
    <property type="entry name" value="PEPTIDASE_C56_PFPI"/>
    <property type="match status" value="1"/>
</dbReference>
<dbReference type="EMBL" id="PDVP01000002">
    <property type="protein sequence ID" value="PHP67952.1"/>
    <property type="molecule type" value="Genomic_DNA"/>
</dbReference>